<dbReference type="InterPro" id="IPR016166">
    <property type="entry name" value="FAD-bd_PCMH"/>
</dbReference>
<reference evidence="6 7" key="1">
    <citation type="submission" date="2023-10" db="EMBL/GenBank/DDBJ databases">
        <title>Draft genome sequence of Xylaria bambusicola isolate GMP-LS, the root and basal stem rot pathogen of sugarcane in Indonesia.</title>
        <authorList>
            <person name="Selvaraj P."/>
            <person name="Muralishankar V."/>
            <person name="Muruganantham S."/>
            <person name="Sp S."/>
            <person name="Haryani S."/>
            <person name="Lau K.J.X."/>
            <person name="Naqvi N.I."/>
        </authorList>
    </citation>
    <scope>NUCLEOTIDE SEQUENCE [LARGE SCALE GENOMIC DNA]</scope>
    <source>
        <strain evidence="6">GMP-LS</strain>
    </source>
</reference>
<name>A0AAN7UKZ4_9PEZI</name>
<dbReference type="PANTHER" id="PTHR42973">
    <property type="entry name" value="BINDING OXIDOREDUCTASE, PUTATIVE (AFU_ORTHOLOGUE AFUA_1G17690)-RELATED"/>
    <property type="match status" value="1"/>
</dbReference>
<dbReference type="InterPro" id="IPR016169">
    <property type="entry name" value="FAD-bd_PCMH_sub2"/>
</dbReference>
<dbReference type="AlphaFoldDB" id="A0AAN7UKZ4"/>
<gene>
    <name evidence="6" type="ORF">RRF57_007347</name>
</gene>
<dbReference type="GO" id="GO:0016491">
    <property type="term" value="F:oxidoreductase activity"/>
    <property type="evidence" value="ECO:0007669"/>
    <property type="project" value="UniProtKB-KW"/>
</dbReference>
<organism evidence="6 7">
    <name type="scientific">Xylaria bambusicola</name>
    <dbReference type="NCBI Taxonomy" id="326684"/>
    <lineage>
        <taxon>Eukaryota</taxon>
        <taxon>Fungi</taxon>
        <taxon>Dikarya</taxon>
        <taxon>Ascomycota</taxon>
        <taxon>Pezizomycotina</taxon>
        <taxon>Sordariomycetes</taxon>
        <taxon>Xylariomycetidae</taxon>
        <taxon>Xylariales</taxon>
        <taxon>Xylariaceae</taxon>
        <taxon>Xylaria</taxon>
    </lineage>
</organism>
<dbReference type="InterPro" id="IPR036318">
    <property type="entry name" value="FAD-bd_PCMH-like_sf"/>
</dbReference>
<comment type="similarity">
    <text evidence="1">Belongs to the oxygen-dependent FAD-linked oxidoreductase family.</text>
</comment>
<proteinExistence type="inferred from homology"/>
<evidence type="ECO:0000256" key="3">
    <source>
        <dbReference type="ARBA" id="ARBA00022827"/>
    </source>
</evidence>
<keyword evidence="4" id="KW-0560">Oxidoreductase</keyword>
<dbReference type="InterPro" id="IPR006094">
    <property type="entry name" value="Oxid_FAD_bind_N"/>
</dbReference>
<keyword evidence="3" id="KW-0274">FAD</keyword>
<dbReference type="GO" id="GO:0071949">
    <property type="term" value="F:FAD binding"/>
    <property type="evidence" value="ECO:0007669"/>
    <property type="project" value="InterPro"/>
</dbReference>
<evidence type="ECO:0000259" key="5">
    <source>
        <dbReference type="PROSITE" id="PS51387"/>
    </source>
</evidence>
<protein>
    <recommendedName>
        <fullName evidence="5">FAD-binding PCMH-type domain-containing protein</fullName>
    </recommendedName>
</protein>
<accession>A0AAN7UKZ4</accession>
<evidence type="ECO:0000313" key="7">
    <source>
        <dbReference type="Proteomes" id="UP001305414"/>
    </source>
</evidence>
<feature type="domain" description="FAD-binding PCMH-type" evidence="5">
    <location>
        <begin position="53"/>
        <end position="225"/>
    </location>
</feature>
<evidence type="ECO:0000256" key="2">
    <source>
        <dbReference type="ARBA" id="ARBA00022630"/>
    </source>
</evidence>
<dbReference type="Gene3D" id="3.30.465.10">
    <property type="match status" value="1"/>
</dbReference>
<evidence type="ECO:0000256" key="4">
    <source>
        <dbReference type="ARBA" id="ARBA00023002"/>
    </source>
</evidence>
<dbReference type="PROSITE" id="PS51387">
    <property type="entry name" value="FAD_PCMH"/>
    <property type="match status" value="1"/>
</dbReference>
<dbReference type="InterPro" id="IPR050416">
    <property type="entry name" value="FAD-linked_Oxidoreductase"/>
</dbReference>
<dbReference type="PANTHER" id="PTHR42973:SF53">
    <property type="entry name" value="FAD-BINDING PCMH-TYPE DOMAIN-CONTAINING PROTEIN-RELATED"/>
    <property type="match status" value="1"/>
</dbReference>
<comment type="caution">
    <text evidence="6">The sequence shown here is derived from an EMBL/GenBank/DDBJ whole genome shotgun (WGS) entry which is preliminary data.</text>
</comment>
<evidence type="ECO:0000313" key="6">
    <source>
        <dbReference type="EMBL" id="KAK5631633.1"/>
    </source>
</evidence>
<dbReference type="EMBL" id="JAWHQM010000020">
    <property type="protein sequence ID" value="KAK5631633.1"/>
    <property type="molecule type" value="Genomic_DNA"/>
</dbReference>
<evidence type="ECO:0000256" key="1">
    <source>
        <dbReference type="ARBA" id="ARBA00005466"/>
    </source>
</evidence>
<dbReference type="Proteomes" id="UP001305414">
    <property type="component" value="Unassembled WGS sequence"/>
</dbReference>
<keyword evidence="2" id="KW-0285">Flavoprotein</keyword>
<dbReference type="Pfam" id="PF01565">
    <property type="entry name" value="FAD_binding_4"/>
    <property type="match status" value="1"/>
</dbReference>
<dbReference type="SUPFAM" id="SSF56176">
    <property type="entry name" value="FAD-binding/transporter-associated domain-like"/>
    <property type="match status" value="1"/>
</dbReference>
<keyword evidence="7" id="KW-1185">Reference proteome</keyword>
<sequence length="421" mass="45160">MFVISSIMSTRTNDGAASSSVQCLVAAGLRESILLPPSPGYAKRIQSYWCSSAKLRPTYIFQPRSTSEVAVAVKALVDAGQVFAIRTGGHMNWAGSNNIENGTTIHLGLLKDTNYDVATDIADIGPGAKWKDVYEELEKHGRVVAGGREVEVGVGGFLFGGGNTFYGLRHGFACDNIVTYEVVLADGRIVTADNVGEHQDLFQVLKGGGNNFGVVTKFTLKTLPSSPIWGGFAVHTMEASSLESFISLQGRFQAALLLHAREIWAKPLHCLAITALPAAVEVIADFTASAPEDRDSTLNLTVCHIPRLGGAAVVSICTNVVGVVNPPAFARFAEIPKVMNNLKMTTLNIWYTLCFKNDVSIIGKAAELYRVLAKQVEEKVADGDFTAHLSLQPIPRLYSQRSVAAGGNMFGLERVGWSSGP</sequence>